<reference evidence="1 2" key="1">
    <citation type="submission" date="2018-12" db="EMBL/GenBank/DDBJ databases">
        <title>Marinifilum JC070 sp. nov., a marine bacterium isolated from Yongle Blue Hole in the South China Sea.</title>
        <authorList>
            <person name="Fu T."/>
        </authorList>
    </citation>
    <scope>NUCLEOTIDE SEQUENCE [LARGE SCALE GENOMIC DNA]</scope>
    <source>
        <strain evidence="1 2">JC070</strain>
    </source>
</reference>
<proteinExistence type="predicted"/>
<sequence>MTKRILITIFFQIILFHAFSQSFCNKKHVYGLLSDFYYLQILPEQNYKLRVGMYSNLHFLGETEIKQDTLELSKLNRSYGAVRKMSKYQIKDSLLIPVAYKNKLPFSRKMSRDSSICKSYFQSDGHVYYELIFRSDSSFVYRTGSDITRNVTKGKWTQNGNEISLHPENSDHLLYWICTNNKLIEIDNYLVGRTYDKENETTEFQYLRGLKPRVNK</sequence>
<evidence type="ECO:0008006" key="3">
    <source>
        <dbReference type="Google" id="ProtNLM"/>
    </source>
</evidence>
<dbReference type="RefSeq" id="WP_171597261.1">
    <property type="nucleotide sequence ID" value="NZ_RZNH01000048.1"/>
</dbReference>
<comment type="caution">
    <text evidence="1">The sequence shown here is derived from an EMBL/GenBank/DDBJ whole genome shotgun (WGS) entry which is preliminary data.</text>
</comment>
<keyword evidence="2" id="KW-1185">Reference proteome</keyword>
<organism evidence="1 2">
    <name type="scientific">Marinifilum caeruleilacunae</name>
    <dbReference type="NCBI Taxonomy" id="2499076"/>
    <lineage>
        <taxon>Bacteria</taxon>
        <taxon>Pseudomonadati</taxon>
        <taxon>Bacteroidota</taxon>
        <taxon>Bacteroidia</taxon>
        <taxon>Marinilabiliales</taxon>
        <taxon>Marinifilaceae</taxon>
    </lineage>
</organism>
<protein>
    <recommendedName>
        <fullName evidence="3">DUF3108 domain-containing protein</fullName>
    </recommendedName>
</protein>
<dbReference type="EMBL" id="RZNH01000048">
    <property type="protein sequence ID" value="NOU62000.1"/>
    <property type="molecule type" value="Genomic_DNA"/>
</dbReference>
<accession>A0ABX1X1P7</accession>
<evidence type="ECO:0000313" key="1">
    <source>
        <dbReference type="EMBL" id="NOU62000.1"/>
    </source>
</evidence>
<dbReference type="Proteomes" id="UP000732105">
    <property type="component" value="Unassembled WGS sequence"/>
</dbReference>
<gene>
    <name evidence="1" type="ORF">ELS83_19555</name>
</gene>
<evidence type="ECO:0000313" key="2">
    <source>
        <dbReference type="Proteomes" id="UP000732105"/>
    </source>
</evidence>
<name>A0ABX1X1P7_9BACT</name>